<keyword evidence="7" id="KW-1003">Cell membrane</keyword>
<feature type="domain" description="3-deoxy-D-manno-octulosonic-acid transferase N-terminal" evidence="8">
    <location>
        <begin position="45"/>
        <end position="207"/>
    </location>
</feature>
<dbReference type="Pfam" id="PF04413">
    <property type="entry name" value="Glycos_transf_N"/>
    <property type="match status" value="1"/>
</dbReference>
<keyword evidence="10" id="KW-1185">Reference proteome</keyword>
<evidence type="ECO:0000313" key="9">
    <source>
        <dbReference type="EMBL" id="GGP02736.1"/>
    </source>
</evidence>
<evidence type="ECO:0000256" key="2">
    <source>
        <dbReference type="ARBA" id="ARBA00012621"/>
    </source>
</evidence>
<dbReference type="PANTHER" id="PTHR42755:SF1">
    <property type="entry name" value="3-DEOXY-D-MANNO-OCTULOSONIC ACID TRANSFERASE, MITOCHONDRIAL-RELATED"/>
    <property type="match status" value="1"/>
</dbReference>
<comment type="subcellular location">
    <subcellularLocation>
        <location evidence="7">Cell membrane</location>
    </subcellularLocation>
</comment>
<dbReference type="InterPro" id="IPR007507">
    <property type="entry name" value="Glycos_transf_N"/>
</dbReference>
<dbReference type="PANTHER" id="PTHR42755">
    <property type="entry name" value="3-DEOXY-MANNO-OCTULOSONATE CYTIDYLYLTRANSFERASE"/>
    <property type="match status" value="1"/>
</dbReference>
<dbReference type="RefSeq" id="WP_188616835.1">
    <property type="nucleotide sequence ID" value="NZ_BMLV01000002.1"/>
</dbReference>
<dbReference type="EMBL" id="BMLV01000002">
    <property type="protein sequence ID" value="GGP02736.1"/>
    <property type="molecule type" value="Genomic_DNA"/>
</dbReference>
<protein>
    <recommendedName>
        <fullName evidence="3 7">3-deoxy-D-manno-octulosonic acid transferase</fullName>
        <shortName evidence="7">Kdo transferase</shortName>
        <ecNumber evidence="2 7">2.4.99.12</ecNumber>
    </recommendedName>
    <alternativeName>
        <fullName evidence="5 7">Lipid IV(A) 3-deoxy-D-manno-octulosonic acid transferase</fullName>
    </alternativeName>
</protein>
<evidence type="ECO:0000256" key="5">
    <source>
        <dbReference type="ARBA" id="ARBA00031445"/>
    </source>
</evidence>
<dbReference type="SUPFAM" id="SSF53756">
    <property type="entry name" value="UDP-Glycosyltransferase/glycogen phosphorylase"/>
    <property type="match status" value="1"/>
</dbReference>
<organism evidence="9 10">
    <name type="scientific">Cloacibacterium rupense</name>
    <dbReference type="NCBI Taxonomy" id="517423"/>
    <lineage>
        <taxon>Bacteria</taxon>
        <taxon>Pseudomonadati</taxon>
        <taxon>Bacteroidota</taxon>
        <taxon>Flavobacteriia</taxon>
        <taxon>Flavobacteriales</taxon>
        <taxon>Weeksellaceae</taxon>
    </lineage>
</organism>
<sequence length="421" mass="48408">MKHLYNISIFHLELAFKVLSWFNDKIKRGLEGRKHSLEIIESKISKDDNVIWMHAASLGEYEQGLPVLEKLKEKYPNHKVLVTFFSPSGYENVVKKNKEDILCYLPFDKKNTISEFVKAVKPEIFFTVKYDFWYHLLDELKKNGAKVFVVSALFYDKQVYFKPQGKWFVNELKKNVDWIFHQTEKSFSLAQRIGLTKGSVSGDTRFDRVKQIKNRNNSVEFIDEFKADKKLLVFGSSWEAEEKIARILSEKLENFKMIIAPHDLKRVQNLKQIFSSAILYSEIAKSQNRKTENEAILQLNDFTTTQILIIDSIGLLSKLYSYADIAIVGGGFHDKGLHNILEAATFGIPVLFGNQYKKNPEADGLIAQNGGKSFTKEESAADFVLELTKNSILLNEMSQNAEKFVHTQPNSSELILKKILE</sequence>
<evidence type="ECO:0000256" key="7">
    <source>
        <dbReference type="RuleBase" id="RU365103"/>
    </source>
</evidence>
<dbReference type="InterPro" id="IPR039901">
    <property type="entry name" value="Kdotransferase"/>
</dbReference>
<keyword evidence="4 7" id="KW-0808">Transferase</keyword>
<gene>
    <name evidence="9" type="primary">kdtA</name>
    <name evidence="9" type="ORF">GCM10010992_08330</name>
</gene>
<keyword evidence="7" id="KW-0472">Membrane</keyword>
<reference evidence="10" key="1">
    <citation type="journal article" date="2019" name="Int. J. Syst. Evol. Microbiol.">
        <title>The Global Catalogue of Microorganisms (GCM) 10K type strain sequencing project: providing services to taxonomists for standard genome sequencing and annotation.</title>
        <authorList>
            <consortium name="The Broad Institute Genomics Platform"/>
            <consortium name="The Broad Institute Genome Sequencing Center for Infectious Disease"/>
            <person name="Wu L."/>
            <person name="Ma J."/>
        </authorList>
    </citation>
    <scope>NUCLEOTIDE SEQUENCE [LARGE SCALE GENOMIC DNA]</scope>
    <source>
        <strain evidence="10">CGMCC 1.7656</strain>
    </source>
</reference>
<comment type="pathway">
    <text evidence="1 7">Bacterial outer membrane biogenesis; LPS core biosynthesis.</text>
</comment>
<evidence type="ECO:0000256" key="3">
    <source>
        <dbReference type="ARBA" id="ARBA00019077"/>
    </source>
</evidence>
<name>A0ABQ2NI02_9FLAO</name>
<dbReference type="InterPro" id="IPR038107">
    <property type="entry name" value="Glycos_transf_N_sf"/>
</dbReference>
<evidence type="ECO:0000256" key="1">
    <source>
        <dbReference type="ARBA" id="ARBA00004713"/>
    </source>
</evidence>
<accession>A0ABQ2NI02</accession>
<evidence type="ECO:0000256" key="6">
    <source>
        <dbReference type="ARBA" id="ARBA00049183"/>
    </source>
</evidence>
<proteinExistence type="inferred from homology"/>
<comment type="similarity">
    <text evidence="7">Belongs to the glycosyltransferase group 1 family.</text>
</comment>
<evidence type="ECO:0000259" key="8">
    <source>
        <dbReference type="Pfam" id="PF04413"/>
    </source>
</evidence>
<evidence type="ECO:0000313" key="10">
    <source>
        <dbReference type="Proteomes" id="UP000620064"/>
    </source>
</evidence>
<keyword evidence="7" id="KW-0448">Lipopolysaccharide biosynthesis</keyword>
<dbReference type="GO" id="GO:0016740">
    <property type="term" value="F:transferase activity"/>
    <property type="evidence" value="ECO:0007669"/>
    <property type="project" value="UniProtKB-KW"/>
</dbReference>
<dbReference type="Gene3D" id="3.40.50.11720">
    <property type="entry name" value="3-Deoxy-D-manno-octulosonic-acid transferase, N-terminal domain"/>
    <property type="match status" value="1"/>
</dbReference>
<comment type="caution">
    <text evidence="9">The sequence shown here is derived from an EMBL/GenBank/DDBJ whole genome shotgun (WGS) entry which is preliminary data.</text>
</comment>
<dbReference type="Gene3D" id="3.40.50.2000">
    <property type="entry name" value="Glycogen Phosphorylase B"/>
    <property type="match status" value="1"/>
</dbReference>
<comment type="function">
    <text evidence="7">Involved in lipopolysaccharide (LPS) biosynthesis. Catalyzes the transfer of 3-deoxy-D-manno-octulosonate (Kdo) residue(s) from CMP-Kdo to lipid IV(A), the tetraacyldisaccharide-1,4'-bisphosphate precursor of lipid A.</text>
</comment>
<comment type="catalytic activity">
    <reaction evidence="6 7">
        <text>lipid IVA (E. coli) + CMP-3-deoxy-beta-D-manno-octulosonate = alpha-Kdo-(2-&gt;6)-lipid IVA (E. coli) + CMP + H(+)</text>
        <dbReference type="Rhea" id="RHEA:28066"/>
        <dbReference type="ChEBI" id="CHEBI:15378"/>
        <dbReference type="ChEBI" id="CHEBI:58603"/>
        <dbReference type="ChEBI" id="CHEBI:60364"/>
        <dbReference type="ChEBI" id="CHEBI:60377"/>
        <dbReference type="ChEBI" id="CHEBI:85987"/>
        <dbReference type="EC" id="2.4.99.12"/>
    </reaction>
</comment>
<dbReference type="Proteomes" id="UP000620064">
    <property type="component" value="Unassembled WGS sequence"/>
</dbReference>
<dbReference type="EC" id="2.4.99.12" evidence="2 7"/>
<evidence type="ECO:0000256" key="4">
    <source>
        <dbReference type="ARBA" id="ARBA00022679"/>
    </source>
</evidence>